<dbReference type="OrthoDB" id="5550464at2759"/>
<dbReference type="HAMAP" id="MF_01384">
    <property type="entry name" value="UreD"/>
    <property type="match status" value="1"/>
</dbReference>
<organism evidence="3 4">
    <name type="scientific">Sistotremastrum niveocremeum HHB9708</name>
    <dbReference type="NCBI Taxonomy" id="1314777"/>
    <lineage>
        <taxon>Eukaryota</taxon>
        <taxon>Fungi</taxon>
        <taxon>Dikarya</taxon>
        <taxon>Basidiomycota</taxon>
        <taxon>Agaricomycotina</taxon>
        <taxon>Agaricomycetes</taxon>
        <taxon>Sistotremastrales</taxon>
        <taxon>Sistotremastraceae</taxon>
        <taxon>Sertulicium</taxon>
        <taxon>Sertulicium niveocremeum</taxon>
    </lineage>
</organism>
<dbReference type="STRING" id="1314777.A0A164XG01"/>
<evidence type="ECO:0000256" key="1">
    <source>
        <dbReference type="ARBA" id="ARBA00007177"/>
    </source>
</evidence>
<comment type="similarity">
    <text evidence="1">Belongs to the UreD family.</text>
</comment>
<protein>
    <submittedName>
        <fullName evidence="3">UreD-domain-containing protein</fullName>
    </submittedName>
</protein>
<dbReference type="InterPro" id="IPR002669">
    <property type="entry name" value="UreD"/>
</dbReference>
<dbReference type="AlphaFoldDB" id="A0A164XG01"/>
<name>A0A164XG01_9AGAM</name>
<evidence type="ECO:0000313" key="4">
    <source>
        <dbReference type="Proteomes" id="UP000076722"/>
    </source>
</evidence>
<dbReference type="EMBL" id="KV419400">
    <property type="protein sequence ID" value="KZS95943.1"/>
    <property type="molecule type" value="Genomic_DNA"/>
</dbReference>
<evidence type="ECO:0000256" key="2">
    <source>
        <dbReference type="ARBA" id="ARBA00023186"/>
    </source>
</evidence>
<dbReference type="PANTHER" id="PTHR33643:SF1">
    <property type="entry name" value="UREASE ACCESSORY PROTEIN D"/>
    <property type="match status" value="1"/>
</dbReference>
<evidence type="ECO:0000313" key="3">
    <source>
        <dbReference type="EMBL" id="KZS95943.1"/>
    </source>
</evidence>
<reference evidence="3 4" key="1">
    <citation type="journal article" date="2016" name="Mol. Biol. Evol.">
        <title>Comparative Genomics of Early-Diverging Mushroom-Forming Fungi Provides Insights into the Origins of Lignocellulose Decay Capabilities.</title>
        <authorList>
            <person name="Nagy L.G."/>
            <person name="Riley R."/>
            <person name="Tritt A."/>
            <person name="Adam C."/>
            <person name="Daum C."/>
            <person name="Floudas D."/>
            <person name="Sun H."/>
            <person name="Yadav J.S."/>
            <person name="Pangilinan J."/>
            <person name="Larsson K.H."/>
            <person name="Matsuura K."/>
            <person name="Barry K."/>
            <person name="Labutti K."/>
            <person name="Kuo R."/>
            <person name="Ohm R.A."/>
            <person name="Bhattacharya S.S."/>
            <person name="Shirouzu T."/>
            <person name="Yoshinaga Y."/>
            <person name="Martin F.M."/>
            <person name="Grigoriev I.V."/>
            <person name="Hibbett D.S."/>
        </authorList>
    </citation>
    <scope>NUCLEOTIDE SEQUENCE [LARGE SCALE GENOMIC DNA]</scope>
    <source>
        <strain evidence="3 4">HHB9708</strain>
    </source>
</reference>
<keyword evidence="2" id="KW-0143">Chaperone</keyword>
<gene>
    <name evidence="3" type="ORF">SISNIDRAFT_548074</name>
</gene>
<sequence>MEKAQRVHGKGKAVLRAYGTEVAFEEMSYTYPLKLLSPKTSASKPIAIVYAMSYGGGLVGGDHIDLEIDVGAAAGLVVLTQGSTKVFKTRPHSYRPSSLSASDLTTQALHVNVASRGSFFLLPEFVTCFKDAQYNQSQKFQFHEDSTVVVLDWITSGRLSLGEQWSFTRYRSTNEFWMSGKRVAKDVLLLDDSQSNLPPLGPRPLESRLYPYSCFATLFLFGSDVQNIVNSLNNDLANVSQFQSPSPMDLIWSLSSCGGHGTVVRLAATEAQMIRLWLRTALGPLKDVIGIDIFEKAFI</sequence>
<accession>A0A164XG01</accession>
<dbReference type="Pfam" id="PF01774">
    <property type="entry name" value="UreD"/>
    <property type="match status" value="1"/>
</dbReference>
<dbReference type="GO" id="GO:0016151">
    <property type="term" value="F:nickel cation binding"/>
    <property type="evidence" value="ECO:0007669"/>
    <property type="project" value="InterPro"/>
</dbReference>
<dbReference type="Proteomes" id="UP000076722">
    <property type="component" value="Unassembled WGS sequence"/>
</dbReference>
<dbReference type="PANTHER" id="PTHR33643">
    <property type="entry name" value="UREASE ACCESSORY PROTEIN D"/>
    <property type="match status" value="1"/>
</dbReference>
<proteinExistence type="inferred from homology"/>
<keyword evidence="4" id="KW-1185">Reference proteome</keyword>